<sequence>MIEELASSNFTPDDSLSDNLANFDDQGRGDVKIYLEFYNQGLAKVKAGDRYGAVQVFSAAIASQPQLPAAYYQRGLLLYDLGDQQGAIADYDQALIFSPEAPEVYIARSIAKIAIADIIAAQTDIVQALKFAPKSATAYQLLGLICKKQNQIEQAIAAYKQAANLFIELRDEVNCRSCIENYKALEASLPPSISDVLAIVQQKIDKSDYADALSDLNWLLKVEPKNVQAYCLRGLTLAKLGDPQQAIKDLNQALFLEPHNLEVRIGRGTIRSEIGDAQGAIADFDELAREYPNSYRIYEFRARARLKLKDYRSAIEDLSRAISLIKDADADTPKLYGDRADARYDFGDLEGAIADYQTAANIWFNRAKMELYRYAIDRVNLWRSELAKQSQSDRRKQTEAAAAVDLVKMPSLELQQTLLALVGGNMAIAQRLIDIAKQEHPNMPEVWYWQKVIFDLESDRQ</sequence>
<keyword evidence="6" id="KW-1185">Reference proteome</keyword>
<dbReference type="PROSITE" id="PS50005">
    <property type="entry name" value="TPR"/>
    <property type="match status" value="2"/>
</dbReference>
<dbReference type="RefSeq" id="WP_190349861.1">
    <property type="nucleotide sequence ID" value="NZ_JACJPY010000009.1"/>
</dbReference>
<dbReference type="InterPro" id="IPR019734">
    <property type="entry name" value="TPR_rpt"/>
</dbReference>
<dbReference type="AlphaFoldDB" id="A0A926UR20"/>
<dbReference type="Pfam" id="PF00515">
    <property type="entry name" value="TPR_1"/>
    <property type="match status" value="1"/>
</dbReference>
<evidence type="ECO:0000256" key="1">
    <source>
        <dbReference type="ARBA" id="ARBA00022737"/>
    </source>
</evidence>
<dbReference type="Pfam" id="PF13181">
    <property type="entry name" value="TPR_8"/>
    <property type="match status" value="1"/>
</dbReference>
<evidence type="ECO:0000313" key="6">
    <source>
        <dbReference type="Proteomes" id="UP000631421"/>
    </source>
</evidence>
<dbReference type="EMBL" id="JACJPY010000009">
    <property type="protein sequence ID" value="MBD2149492.1"/>
    <property type="molecule type" value="Genomic_DNA"/>
</dbReference>
<evidence type="ECO:0000313" key="5">
    <source>
        <dbReference type="EMBL" id="MBD2149492.1"/>
    </source>
</evidence>
<proteinExistence type="predicted"/>
<dbReference type="SUPFAM" id="SSF48452">
    <property type="entry name" value="TPR-like"/>
    <property type="match status" value="1"/>
</dbReference>
<dbReference type="Proteomes" id="UP000631421">
    <property type="component" value="Unassembled WGS sequence"/>
</dbReference>
<dbReference type="GO" id="GO:0046813">
    <property type="term" value="P:receptor-mediated virion attachment to host cell"/>
    <property type="evidence" value="ECO:0007669"/>
    <property type="project" value="TreeGrafter"/>
</dbReference>
<dbReference type="Pfam" id="PF13432">
    <property type="entry name" value="TPR_16"/>
    <property type="match status" value="2"/>
</dbReference>
<dbReference type="InterPro" id="IPR050498">
    <property type="entry name" value="Ycf3"/>
</dbReference>
<feature type="repeat" description="TPR" evidence="3">
    <location>
        <begin position="68"/>
        <end position="101"/>
    </location>
</feature>
<comment type="caution">
    <text evidence="5">The sequence shown here is derived from an EMBL/GenBank/DDBJ whole genome shotgun (WGS) entry which is preliminary data.</text>
</comment>
<feature type="region of interest" description="Disordered" evidence="4">
    <location>
        <begin position="1"/>
        <end position="21"/>
    </location>
</feature>
<dbReference type="InterPro" id="IPR011990">
    <property type="entry name" value="TPR-like_helical_dom_sf"/>
</dbReference>
<gene>
    <name evidence="5" type="ORF">H6F44_05035</name>
</gene>
<feature type="repeat" description="TPR" evidence="3">
    <location>
        <begin position="227"/>
        <end position="260"/>
    </location>
</feature>
<dbReference type="PANTHER" id="PTHR44858">
    <property type="entry name" value="TETRATRICOPEPTIDE REPEAT PROTEIN 6"/>
    <property type="match status" value="1"/>
</dbReference>
<keyword evidence="2 3" id="KW-0802">TPR repeat</keyword>
<organism evidence="5 6">
    <name type="scientific">Pseudanabaena cinerea FACHB-1277</name>
    <dbReference type="NCBI Taxonomy" id="2949581"/>
    <lineage>
        <taxon>Bacteria</taxon>
        <taxon>Bacillati</taxon>
        <taxon>Cyanobacteriota</taxon>
        <taxon>Cyanophyceae</taxon>
        <taxon>Pseudanabaenales</taxon>
        <taxon>Pseudanabaenaceae</taxon>
        <taxon>Pseudanabaena</taxon>
        <taxon>Pseudanabaena cinerea</taxon>
    </lineage>
</organism>
<evidence type="ECO:0000256" key="4">
    <source>
        <dbReference type="SAM" id="MobiDB-lite"/>
    </source>
</evidence>
<keyword evidence="1" id="KW-0677">Repeat</keyword>
<accession>A0A926UR20</accession>
<dbReference type="PANTHER" id="PTHR44858:SF1">
    <property type="entry name" value="UDP-N-ACETYLGLUCOSAMINE--PEPTIDE N-ACETYLGLUCOSAMINYLTRANSFERASE SPINDLY-RELATED"/>
    <property type="match status" value="1"/>
</dbReference>
<evidence type="ECO:0000256" key="2">
    <source>
        <dbReference type="ARBA" id="ARBA00022803"/>
    </source>
</evidence>
<evidence type="ECO:0000256" key="3">
    <source>
        <dbReference type="PROSITE-ProRule" id="PRU00339"/>
    </source>
</evidence>
<protein>
    <submittedName>
        <fullName evidence="5">Tetratricopeptide repeat protein</fullName>
    </submittedName>
</protein>
<name>A0A926UR20_9CYAN</name>
<reference evidence="5" key="1">
    <citation type="journal article" date="2015" name="ISME J.">
        <title>Draft Genome Sequence of Streptomyces incarnatus NRRL8089, which Produces the Nucleoside Antibiotic Sinefungin.</title>
        <authorList>
            <person name="Oshima K."/>
            <person name="Hattori M."/>
            <person name="Shimizu H."/>
            <person name="Fukuda K."/>
            <person name="Nemoto M."/>
            <person name="Inagaki K."/>
            <person name="Tamura T."/>
        </authorList>
    </citation>
    <scope>NUCLEOTIDE SEQUENCE</scope>
    <source>
        <strain evidence="5">FACHB-1277</strain>
    </source>
</reference>
<feature type="compositionally biased region" description="Polar residues" evidence="4">
    <location>
        <begin position="1"/>
        <end position="20"/>
    </location>
</feature>
<dbReference type="GO" id="GO:0009279">
    <property type="term" value="C:cell outer membrane"/>
    <property type="evidence" value="ECO:0007669"/>
    <property type="project" value="TreeGrafter"/>
</dbReference>
<reference evidence="5" key="2">
    <citation type="submission" date="2020-08" db="EMBL/GenBank/DDBJ databases">
        <authorList>
            <person name="Chen M."/>
            <person name="Teng W."/>
            <person name="Zhao L."/>
            <person name="Hu C."/>
            <person name="Zhou Y."/>
            <person name="Han B."/>
            <person name="Song L."/>
            <person name="Shu W."/>
        </authorList>
    </citation>
    <scope>NUCLEOTIDE SEQUENCE</scope>
    <source>
        <strain evidence="5">FACHB-1277</strain>
    </source>
</reference>
<dbReference type="Gene3D" id="1.25.40.10">
    <property type="entry name" value="Tetratricopeptide repeat domain"/>
    <property type="match status" value="4"/>
</dbReference>
<dbReference type="SMART" id="SM00028">
    <property type="entry name" value="TPR"/>
    <property type="match status" value="7"/>
</dbReference>